<dbReference type="PROSITE" id="PS01344">
    <property type="entry name" value="FRATAXIN_1"/>
    <property type="match status" value="1"/>
</dbReference>
<reference evidence="6" key="2">
    <citation type="journal article" date="2006" name="J. Biol. Chem.">
        <title>Iron-sulfur cluster biosynthesis: characterization of Escherichia coli CyaY as an iron donor for the assembly of [2Fe-2S] clusters in the scaffold IscU.</title>
        <authorList>
            <person name="Layer G."/>
            <person name="Ollagnier-de Choudens S."/>
            <person name="Sanakis Y."/>
            <person name="Fontecave M."/>
        </authorList>
    </citation>
    <scope>NUCLEOTIDE SEQUENCE</scope>
</reference>
<keyword evidence="2 4" id="KW-0479">Metal-binding</keyword>
<dbReference type="InterPro" id="IPR020895">
    <property type="entry name" value="Frataxin_CS"/>
</dbReference>
<evidence type="ECO:0000256" key="1">
    <source>
        <dbReference type="ARBA" id="ARBA00008183"/>
    </source>
</evidence>
<dbReference type="NCBIfam" id="TIGR03421">
    <property type="entry name" value="FeS_CyaY"/>
    <property type="match status" value="1"/>
</dbReference>
<dbReference type="RefSeq" id="WP_028309923.1">
    <property type="nucleotide sequence ID" value="NZ_AXWS01000002.1"/>
</dbReference>
<dbReference type="OrthoDB" id="285675at2"/>
<dbReference type="PANTHER" id="PTHR16821:SF2">
    <property type="entry name" value="FRATAXIN, MITOCHONDRIAL"/>
    <property type="match status" value="1"/>
</dbReference>
<dbReference type="Pfam" id="PF01491">
    <property type="entry name" value="Frataxin_Cyay"/>
    <property type="match status" value="1"/>
</dbReference>
<dbReference type="InterPro" id="IPR047584">
    <property type="entry name" value="CyaY"/>
</dbReference>
<protein>
    <recommendedName>
        <fullName evidence="4">Iron-sulfur cluster assembly protein CyaY</fullName>
    </recommendedName>
</protein>
<dbReference type="Gene3D" id="3.30.920.10">
    <property type="entry name" value="Frataxin/CyaY"/>
    <property type="match status" value="1"/>
</dbReference>
<gene>
    <name evidence="4 6" type="primary">cyaY</name>
</gene>
<accession>A0A8B6X0V9</accession>
<comment type="similarity">
    <text evidence="1 4">Belongs to the frataxin family.</text>
</comment>
<dbReference type="PANTHER" id="PTHR16821">
    <property type="entry name" value="FRATAXIN"/>
    <property type="match status" value="1"/>
</dbReference>
<proteinExistence type="inferred from homology"/>
<dbReference type="InterPro" id="IPR002908">
    <property type="entry name" value="Frataxin/CyaY"/>
</dbReference>
<evidence type="ECO:0000313" key="6">
    <source>
        <dbReference type="RefSeq" id="WP_028309923.1"/>
    </source>
</evidence>
<dbReference type="CDD" id="cd00503">
    <property type="entry name" value="Frataxin"/>
    <property type="match status" value="1"/>
</dbReference>
<dbReference type="GO" id="GO:0016226">
    <property type="term" value="P:iron-sulfur cluster assembly"/>
    <property type="evidence" value="ECO:0007669"/>
    <property type="project" value="UniProtKB-UniRule"/>
</dbReference>
<evidence type="ECO:0000256" key="3">
    <source>
        <dbReference type="ARBA" id="ARBA00023004"/>
    </source>
</evidence>
<evidence type="ECO:0000256" key="4">
    <source>
        <dbReference type="HAMAP-Rule" id="MF_00142"/>
    </source>
</evidence>
<dbReference type="Proteomes" id="UP000675920">
    <property type="component" value="Unplaced"/>
</dbReference>
<sequence>MSPSEFLALADETLNAIEDAVATLGDTTDVDIEATRSGNVVTIDIDNGSKIIVNSQEPMQEIWLAAKAGGFHFKWNGNAWIDTRGAGEFFAVLSQHASTQAGVPIVIKG</sequence>
<keyword evidence="5" id="KW-1185">Reference proteome</keyword>
<dbReference type="GO" id="GO:0005829">
    <property type="term" value="C:cytosol"/>
    <property type="evidence" value="ECO:0007669"/>
    <property type="project" value="TreeGrafter"/>
</dbReference>
<reference evidence="6" key="4">
    <citation type="submission" date="2025-08" db="UniProtKB">
        <authorList>
            <consortium name="RefSeq"/>
        </authorList>
    </citation>
    <scope>IDENTIFICATION</scope>
</reference>
<dbReference type="InterPro" id="IPR036524">
    <property type="entry name" value="Frataxin/CyaY_sf"/>
</dbReference>
<dbReference type="SUPFAM" id="SSF55387">
    <property type="entry name" value="Frataxin/Nqo15-like"/>
    <property type="match status" value="1"/>
</dbReference>
<dbReference type="HAMAP" id="MF_00142">
    <property type="entry name" value="CyaY"/>
    <property type="match status" value="1"/>
</dbReference>
<evidence type="ECO:0000256" key="2">
    <source>
        <dbReference type="ARBA" id="ARBA00022723"/>
    </source>
</evidence>
<keyword evidence="3 4" id="KW-0408">Iron</keyword>
<dbReference type="SMART" id="SM01219">
    <property type="entry name" value="Frataxin_Cyay"/>
    <property type="match status" value="1"/>
</dbReference>
<dbReference type="AlphaFoldDB" id="A0A8B6X0V9"/>
<dbReference type="GO" id="GO:0008199">
    <property type="term" value="F:ferric iron binding"/>
    <property type="evidence" value="ECO:0007669"/>
    <property type="project" value="InterPro"/>
</dbReference>
<comment type="function">
    <text evidence="4">Involved in iron-sulfur (Fe-S) cluster assembly. May act as a regulator of Fe-S biogenesis.</text>
</comment>
<organism evidence="5 6">
    <name type="scientific">Derxia gummosa DSM 723</name>
    <dbReference type="NCBI Taxonomy" id="1121388"/>
    <lineage>
        <taxon>Bacteria</taxon>
        <taxon>Pseudomonadati</taxon>
        <taxon>Pseudomonadota</taxon>
        <taxon>Betaproteobacteria</taxon>
        <taxon>Burkholderiales</taxon>
        <taxon>Alcaligenaceae</taxon>
        <taxon>Derxia</taxon>
    </lineage>
</organism>
<reference evidence="6" key="1">
    <citation type="journal article" date="2006" name="J. Bacteriol.">
        <title>Salmonella enterica strains lacking the frataxin homolog CyaY show defects in Fe-S cluster metabolism in vivo.</title>
        <authorList>
            <person name="Vivas E."/>
            <person name="Skovran E."/>
            <person name="Downs D.M."/>
        </authorList>
    </citation>
    <scope>NUCLEOTIDE SEQUENCE</scope>
</reference>
<dbReference type="PROSITE" id="PS50810">
    <property type="entry name" value="FRATAXIN_2"/>
    <property type="match status" value="1"/>
</dbReference>
<dbReference type="GO" id="GO:0008198">
    <property type="term" value="F:ferrous iron binding"/>
    <property type="evidence" value="ECO:0007669"/>
    <property type="project" value="TreeGrafter"/>
</dbReference>
<evidence type="ECO:0000313" key="5">
    <source>
        <dbReference type="Proteomes" id="UP000675920"/>
    </source>
</evidence>
<reference evidence="6" key="3">
    <citation type="journal article" date="2017" name="Biochemistry">
        <title>The Iron Chaperone Protein CyaY from Vibrio cholerae Is a Heme-Binding Protein.</title>
        <authorList>
            <person name="Uchida T."/>
            <person name="Kobayashi N."/>
            <person name="Muneta S."/>
            <person name="Ishimori K."/>
        </authorList>
    </citation>
    <scope>NUCLEOTIDE SEQUENCE</scope>
</reference>
<name>A0A8B6X0V9_9BURK</name>